<reference evidence="10 11" key="1">
    <citation type="journal article" date="2016" name="Nat. Commun.">
        <title>Thousands of microbial genomes shed light on interconnected biogeochemical processes in an aquifer system.</title>
        <authorList>
            <person name="Anantharaman K."/>
            <person name="Brown C.T."/>
            <person name="Hug L.A."/>
            <person name="Sharon I."/>
            <person name="Castelle C.J."/>
            <person name="Probst A.J."/>
            <person name="Thomas B.C."/>
            <person name="Singh A."/>
            <person name="Wilkins M.J."/>
            <person name="Karaoz U."/>
            <person name="Brodie E.L."/>
            <person name="Williams K.H."/>
            <person name="Hubbard S.S."/>
            <person name="Banfield J.F."/>
        </authorList>
    </citation>
    <scope>NUCLEOTIDE SEQUENCE [LARGE SCALE GENOMIC DNA]</scope>
</reference>
<comment type="cofactor">
    <cofactor evidence="1">
        <name>Zn(2+)</name>
        <dbReference type="ChEBI" id="CHEBI:29105"/>
    </cofactor>
</comment>
<evidence type="ECO:0000256" key="8">
    <source>
        <dbReference type="PIRSR" id="PIRSR001123-2"/>
    </source>
</evidence>
<dbReference type="STRING" id="1797291.A2V47_09075"/>
<evidence type="ECO:0000256" key="5">
    <source>
        <dbReference type="ARBA" id="ARBA00022833"/>
    </source>
</evidence>
<dbReference type="GO" id="GO:0046872">
    <property type="term" value="F:metal ion binding"/>
    <property type="evidence" value="ECO:0007669"/>
    <property type="project" value="UniProtKB-UniRule"/>
</dbReference>
<dbReference type="InterPro" id="IPR008007">
    <property type="entry name" value="Peptidase_M42"/>
</dbReference>
<evidence type="ECO:0000256" key="1">
    <source>
        <dbReference type="ARBA" id="ARBA00001947"/>
    </source>
</evidence>
<comment type="cofactor">
    <cofactor evidence="8">
        <name>a divalent metal cation</name>
        <dbReference type="ChEBI" id="CHEBI:60240"/>
    </cofactor>
    <text evidence="8">Binds 2 divalent metal cations per subunit.</text>
</comment>
<dbReference type="NCBIfam" id="TIGR01883">
    <property type="entry name" value="PepT-like"/>
    <property type="match status" value="1"/>
</dbReference>
<dbReference type="AlphaFoldDB" id="A0A1F5A8C0"/>
<accession>A0A1F5A8C0</accession>
<evidence type="ECO:0000256" key="6">
    <source>
        <dbReference type="ARBA" id="ARBA00023049"/>
    </source>
</evidence>
<dbReference type="Proteomes" id="UP000177701">
    <property type="component" value="Unassembled WGS sequence"/>
</dbReference>
<evidence type="ECO:0000259" key="9">
    <source>
        <dbReference type="Pfam" id="PF07687"/>
    </source>
</evidence>
<gene>
    <name evidence="10" type="ORF">A2V47_09075</name>
</gene>
<dbReference type="PIRSF" id="PIRSF001123">
    <property type="entry name" value="PepA_GA"/>
    <property type="match status" value="1"/>
</dbReference>
<evidence type="ECO:0000256" key="2">
    <source>
        <dbReference type="ARBA" id="ARBA00022670"/>
    </source>
</evidence>
<keyword evidence="5" id="KW-0862">Zinc</keyword>
<dbReference type="GO" id="GO:0006508">
    <property type="term" value="P:proteolysis"/>
    <property type="evidence" value="ECO:0007669"/>
    <property type="project" value="UniProtKB-KW"/>
</dbReference>
<dbReference type="Gene3D" id="3.30.70.360">
    <property type="match status" value="1"/>
</dbReference>
<dbReference type="SUPFAM" id="SSF53187">
    <property type="entry name" value="Zn-dependent exopeptidases"/>
    <property type="match status" value="1"/>
</dbReference>
<dbReference type="InterPro" id="IPR010162">
    <property type="entry name" value="PepT-like"/>
</dbReference>
<evidence type="ECO:0000313" key="10">
    <source>
        <dbReference type="EMBL" id="OGD14800.1"/>
    </source>
</evidence>
<evidence type="ECO:0000256" key="4">
    <source>
        <dbReference type="ARBA" id="ARBA00022801"/>
    </source>
</evidence>
<dbReference type="PANTHER" id="PTHR42994:SF2">
    <property type="entry name" value="PEPTIDASE"/>
    <property type="match status" value="1"/>
</dbReference>
<dbReference type="EMBL" id="MEYH01000074">
    <property type="protein sequence ID" value="OGD14800.1"/>
    <property type="molecule type" value="Genomic_DNA"/>
</dbReference>
<dbReference type="Pfam" id="PF01546">
    <property type="entry name" value="Peptidase_M20"/>
    <property type="match status" value="1"/>
</dbReference>
<dbReference type="Pfam" id="PF07687">
    <property type="entry name" value="M20_dimer"/>
    <property type="match status" value="1"/>
</dbReference>
<keyword evidence="2" id="KW-0645">Protease</keyword>
<sequence>MVNEKRLVESFMELVKIDSISREERNLAGFLVEKLEDLGLEVTVDQAGEKAKSNSGNIIARLKGNIKEATPIMFSAHMDTVVPGNNIKPICEGDKVVSNGKTILGADDKAAIAALLEALRIIKENNIPRGDIEIVFSICEEIGLLGAKNLDISSLNARMAFILDSGGQVGEIINSAPSQNSLKIIFHGKSAHAGSNPEEGINAIQIAGFALSRMKLGRIDEETTVNIGIISGGKATNIVPDEVTLEGEVRSRNEEKLEKYTKKLKQTAEDTAQEFKAKAEVKINREYYCYNLSTDNQVIKIAMKAAKDMGLEPELRPSGGGSDANVFSKKGFPSVVLAIGMEKVHTVNEYILVKNLKKTAEYVLSIINTVTPGENFINE</sequence>
<dbReference type="InterPro" id="IPR002933">
    <property type="entry name" value="Peptidase_M20"/>
</dbReference>
<dbReference type="InterPro" id="IPR011650">
    <property type="entry name" value="Peptidase_M20_dimer"/>
</dbReference>
<organism evidence="10 11">
    <name type="scientific">Candidatus Sediminicultor quintus</name>
    <dbReference type="NCBI Taxonomy" id="1797291"/>
    <lineage>
        <taxon>Bacteria</taxon>
        <taxon>Pseudomonadati</taxon>
        <taxon>Atribacterota</taxon>
        <taxon>Candidatus Phoenicimicrobiia</taxon>
        <taxon>Candidatus Pheonicimicrobiales</taxon>
        <taxon>Candidatus Phoenicimicrobiaceae</taxon>
        <taxon>Candidatus Sediminicultor</taxon>
    </lineage>
</organism>
<keyword evidence="4" id="KW-0378">Hydrolase</keyword>
<feature type="domain" description="Peptidase M20 dimerisation" evidence="9">
    <location>
        <begin position="181"/>
        <end position="273"/>
    </location>
</feature>
<evidence type="ECO:0000313" key="11">
    <source>
        <dbReference type="Proteomes" id="UP000177701"/>
    </source>
</evidence>
<dbReference type="GO" id="GO:0008237">
    <property type="term" value="F:metallopeptidase activity"/>
    <property type="evidence" value="ECO:0007669"/>
    <property type="project" value="UniProtKB-KW"/>
</dbReference>
<keyword evidence="6" id="KW-0482">Metalloprotease</keyword>
<dbReference type="PROSITE" id="PS00758">
    <property type="entry name" value="ARGE_DAPE_CPG2_1"/>
    <property type="match status" value="1"/>
</dbReference>
<evidence type="ECO:0000256" key="3">
    <source>
        <dbReference type="ARBA" id="ARBA00022723"/>
    </source>
</evidence>
<dbReference type="InterPro" id="IPR036264">
    <property type="entry name" value="Bact_exopeptidase_dim_dom"/>
</dbReference>
<dbReference type="InterPro" id="IPR001261">
    <property type="entry name" value="ArgE/DapE_CS"/>
</dbReference>
<keyword evidence="3 8" id="KW-0479">Metal-binding</keyword>
<dbReference type="PANTHER" id="PTHR42994">
    <property type="entry name" value="PEPTIDASE T"/>
    <property type="match status" value="1"/>
</dbReference>
<proteinExistence type="inferred from homology"/>
<dbReference type="Gene3D" id="3.40.630.10">
    <property type="entry name" value="Zn peptidases"/>
    <property type="match status" value="1"/>
</dbReference>
<feature type="binding site" evidence="8">
    <location>
        <position position="77"/>
    </location>
    <ligand>
        <name>Zn(2+)</name>
        <dbReference type="ChEBI" id="CHEBI:29105"/>
        <label>1</label>
    </ligand>
</feature>
<name>A0A1F5A8C0_9BACT</name>
<evidence type="ECO:0000256" key="7">
    <source>
        <dbReference type="PIRNR" id="PIRNR001123"/>
    </source>
</evidence>
<comment type="caution">
    <text evidence="10">The sequence shown here is derived from an EMBL/GenBank/DDBJ whole genome shotgun (WGS) entry which is preliminary data.</text>
</comment>
<dbReference type="SUPFAM" id="SSF55031">
    <property type="entry name" value="Bacterial exopeptidase dimerisation domain"/>
    <property type="match status" value="1"/>
</dbReference>
<protein>
    <submittedName>
        <fullName evidence="10">Peptidase M20</fullName>
    </submittedName>
</protein>
<dbReference type="GO" id="GO:0004177">
    <property type="term" value="F:aminopeptidase activity"/>
    <property type="evidence" value="ECO:0007669"/>
    <property type="project" value="UniProtKB-UniRule"/>
</dbReference>
<comment type="similarity">
    <text evidence="7">Belongs to the peptidase M42 family.</text>
</comment>